<dbReference type="Proteomes" id="UP000823775">
    <property type="component" value="Unassembled WGS sequence"/>
</dbReference>
<name>A0ABS8VD18_DATST</name>
<feature type="region of interest" description="Disordered" evidence="1">
    <location>
        <begin position="9"/>
        <end position="40"/>
    </location>
</feature>
<keyword evidence="3" id="KW-1185">Reference proteome</keyword>
<evidence type="ECO:0000313" key="2">
    <source>
        <dbReference type="EMBL" id="MCD9644251.1"/>
    </source>
</evidence>
<evidence type="ECO:0000313" key="3">
    <source>
        <dbReference type="Proteomes" id="UP000823775"/>
    </source>
</evidence>
<gene>
    <name evidence="2" type="ORF">HAX54_032430</name>
</gene>
<organism evidence="2 3">
    <name type="scientific">Datura stramonium</name>
    <name type="common">Jimsonweed</name>
    <name type="synonym">Common thornapple</name>
    <dbReference type="NCBI Taxonomy" id="4076"/>
    <lineage>
        <taxon>Eukaryota</taxon>
        <taxon>Viridiplantae</taxon>
        <taxon>Streptophyta</taxon>
        <taxon>Embryophyta</taxon>
        <taxon>Tracheophyta</taxon>
        <taxon>Spermatophyta</taxon>
        <taxon>Magnoliopsida</taxon>
        <taxon>eudicotyledons</taxon>
        <taxon>Gunneridae</taxon>
        <taxon>Pentapetalae</taxon>
        <taxon>asterids</taxon>
        <taxon>lamiids</taxon>
        <taxon>Solanales</taxon>
        <taxon>Solanaceae</taxon>
        <taxon>Solanoideae</taxon>
        <taxon>Datureae</taxon>
        <taxon>Datura</taxon>
    </lineage>
</organism>
<comment type="caution">
    <text evidence="2">The sequence shown here is derived from an EMBL/GenBank/DDBJ whole genome shotgun (WGS) entry which is preliminary data.</text>
</comment>
<sequence length="106" mass="11568">MQNICKSIFKDKEGKSKRKESLSQSSSQRSKCSKAKSGLRHSNCMNSNLIYVTGARSRPTALPKPIIISVPRPHCWKGSASKPYVELSPHMAPLGMEARPSPGLCG</sequence>
<dbReference type="EMBL" id="JACEIK010004110">
    <property type="protein sequence ID" value="MCD9644251.1"/>
    <property type="molecule type" value="Genomic_DNA"/>
</dbReference>
<accession>A0ABS8VD18</accession>
<proteinExistence type="predicted"/>
<reference evidence="2 3" key="1">
    <citation type="journal article" date="2021" name="BMC Genomics">
        <title>Datura genome reveals duplications of psychoactive alkaloid biosynthetic genes and high mutation rate following tissue culture.</title>
        <authorList>
            <person name="Rajewski A."/>
            <person name="Carter-House D."/>
            <person name="Stajich J."/>
            <person name="Litt A."/>
        </authorList>
    </citation>
    <scope>NUCLEOTIDE SEQUENCE [LARGE SCALE GENOMIC DNA]</scope>
    <source>
        <strain evidence="2">AR-01</strain>
    </source>
</reference>
<evidence type="ECO:0000256" key="1">
    <source>
        <dbReference type="SAM" id="MobiDB-lite"/>
    </source>
</evidence>
<protein>
    <submittedName>
        <fullName evidence="2">Uncharacterized protein</fullName>
    </submittedName>
</protein>